<dbReference type="PROSITE" id="PS51325">
    <property type="entry name" value="ALPHA_BOX"/>
    <property type="match status" value="1"/>
</dbReference>
<keyword evidence="4 5" id="KW-0539">Nucleus</keyword>
<evidence type="ECO:0000256" key="5">
    <source>
        <dbReference type="RuleBase" id="RU003516"/>
    </source>
</evidence>
<dbReference type="InterPro" id="IPR006856">
    <property type="entry name" value="MATalpha_HMGbox"/>
</dbReference>
<accession>A0A875RUB5</accession>
<evidence type="ECO:0000256" key="2">
    <source>
        <dbReference type="ARBA" id="ARBA00023125"/>
    </source>
</evidence>
<feature type="domain" description="Alpha box" evidence="6">
    <location>
        <begin position="55"/>
        <end position="112"/>
    </location>
</feature>
<evidence type="ECO:0000256" key="3">
    <source>
        <dbReference type="ARBA" id="ARBA00023163"/>
    </source>
</evidence>
<dbReference type="OrthoDB" id="5398665at2759"/>
<keyword evidence="2 5" id="KW-0238">DNA-binding</keyword>
<dbReference type="GeneID" id="62195126"/>
<evidence type="ECO:0000256" key="4">
    <source>
        <dbReference type="ARBA" id="ARBA00023242"/>
    </source>
</evidence>
<dbReference type="GO" id="GO:0008301">
    <property type="term" value="F:DNA binding, bending"/>
    <property type="evidence" value="ECO:0007669"/>
    <property type="project" value="InterPro"/>
</dbReference>
<keyword evidence="3 5" id="KW-0804">Transcription</keyword>
<dbReference type="RefSeq" id="XP_038777962.1">
    <property type="nucleotide sequence ID" value="XM_038922034.1"/>
</dbReference>
<keyword evidence="1 5" id="KW-0805">Transcription regulation</keyword>
<gene>
    <name evidence="7" type="ORF">FOA43_001725</name>
</gene>
<comment type="subcellular location">
    <subcellularLocation>
        <location evidence="5">Nucleus</location>
    </subcellularLocation>
</comment>
<dbReference type="Pfam" id="PF04769">
    <property type="entry name" value="MATalpha_HMGbox"/>
    <property type="match status" value="1"/>
</dbReference>
<evidence type="ECO:0000313" key="7">
    <source>
        <dbReference type="EMBL" id="QPG74397.1"/>
    </source>
</evidence>
<dbReference type="AlphaFoldDB" id="A0A875RUB5"/>
<reference evidence="7" key="1">
    <citation type="submission" date="2020-10" db="EMBL/GenBank/DDBJ databases">
        <authorList>
            <person name="Roach M.J.R."/>
        </authorList>
    </citation>
    <scope>NUCLEOTIDE SEQUENCE</scope>
    <source>
        <strain evidence="7">CBS 1945</strain>
    </source>
</reference>
<keyword evidence="8" id="KW-1185">Reference proteome</keyword>
<evidence type="ECO:0000313" key="8">
    <source>
        <dbReference type="Proteomes" id="UP000662931"/>
    </source>
</evidence>
<comment type="similarity">
    <text evidence="5">Belongs to the MATALPHA1 family.</text>
</comment>
<evidence type="ECO:0000259" key="6">
    <source>
        <dbReference type="PROSITE" id="PS51325"/>
    </source>
</evidence>
<dbReference type="KEGG" id="bnn:FOA43_001725"/>
<dbReference type="GO" id="GO:0005634">
    <property type="term" value="C:nucleus"/>
    <property type="evidence" value="ECO:0007669"/>
    <property type="project" value="UniProtKB-SubCell"/>
</dbReference>
<sequence>MPWTEPKKTSFPSVAVRDFPDPPSKLKTLLEKYKRNTSMSTKVKKPWNIVRSRNTKKQTMNGFTAFRSFYSRNIRAYKSQIDLSQRMAKIWNEDKKLQLLWCGYVEEYKSSNTCEAFTFWLDLKKNALSSDLQSPTISQTNEMSHFFVEDVYDDSVPEMD</sequence>
<dbReference type="Proteomes" id="UP000662931">
    <property type="component" value="Chromosome 1"/>
</dbReference>
<dbReference type="EMBL" id="CP064812">
    <property type="protein sequence ID" value="QPG74397.1"/>
    <property type="molecule type" value="Genomic_DNA"/>
</dbReference>
<name>A0A875RUB5_EENNA</name>
<evidence type="ECO:0000256" key="1">
    <source>
        <dbReference type="ARBA" id="ARBA00023015"/>
    </source>
</evidence>
<protein>
    <recommendedName>
        <fullName evidence="6">Alpha box domain-containing protein</fullName>
    </recommendedName>
</protein>
<organism evidence="7 8">
    <name type="scientific">Eeniella nana</name>
    <name type="common">Yeast</name>
    <name type="synonym">Brettanomyces nanus</name>
    <dbReference type="NCBI Taxonomy" id="13502"/>
    <lineage>
        <taxon>Eukaryota</taxon>
        <taxon>Fungi</taxon>
        <taxon>Dikarya</taxon>
        <taxon>Ascomycota</taxon>
        <taxon>Saccharomycotina</taxon>
        <taxon>Pichiomycetes</taxon>
        <taxon>Pichiales</taxon>
        <taxon>Pichiaceae</taxon>
        <taxon>Brettanomyces</taxon>
    </lineage>
</organism>
<dbReference type="GO" id="GO:0045895">
    <property type="term" value="P:positive regulation of mating-type specific transcription, DNA-templated"/>
    <property type="evidence" value="ECO:0007669"/>
    <property type="project" value="InterPro"/>
</dbReference>
<proteinExistence type="inferred from homology"/>